<dbReference type="PANTHER" id="PTHR21083">
    <property type="entry name" value="TWISTER"/>
    <property type="match status" value="1"/>
</dbReference>
<dbReference type="EMBL" id="CAJOBC010003037">
    <property type="protein sequence ID" value="CAF3764084.1"/>
    <property type="molecule type" value="Genomic_DNA"/>
</dbReference>
<reference evidence="4" key="1">
    <citation type="submission" date="2021-02" db="EMBL/GenBank/DDBJ databases">
        <authorList>
            <person name="Nowell W R."/>
        </authorList>
    </citation>
    <scope>NUCLEOTIDE SEQUENCE</scope>
</reference>
<feature type="domain" description="PIH1D1/2/3 CS-like" evidence="3">
    <location>
        <begin position="93"/>
        <end position="187"/>
    </location>
</feature>
<dbReference type="GO" id="GO:0070286">
    <property type="term" value="P:axonemal dynein complex assembly"/>
    <property type="evidence" value="ECO:0007669"/>
    <property type="project" value="InterPro"/>
</dbReference>
<name>A0A814GBP6_9BILA</name>
<dbReference type="OrthoDB" id="25887at2759"/>
<dbReference type="AlphaFoldDB" id="A0A814GBP6"/>
<protein>
    <recommendedName>
        <fullName evidence="3">PIH1D1/2/3 CS-like domain-containing protein</fullName>
    </recommendedName>
</protein>
<feature type="region of interest" description="Disordered" evidence="2">
    <location>
        <begin position="15"/>
        <end position="53"/>
    </location>
</feature>
<keyword evidence="8" id="KW-1185">Reference proteome</keyword>
<dbReference type="EMBL" id="CAJNOQ010003037">
    <property type="protein sequence ID" value="CAF0992174.1"/>
    <property type="molecule type" value="Genomic_DNA"/>
</dbReference>
<dbReference type="InterPro" id="IPR041442">
    <property type="entry name" value="PIH1D1/2/3_CS-like"/>
</dbReference>
<sequence length="197" mass="22457">MLGYEISHLANLLKDSYNQNDSDSEDEGPKTKSANLTPASFVSPQAKNTTEKAKAVVSSKKELVNTKDIWNIDEVPDRGNESIPTEKDDTRPQPEYDMHYKQNVTSEDIFLQMGNKNPSSASCEDLVVKIQLPDTELSEIVLDITKNLVDCRSKKYRLALPLPHPCDPDKCQAKWNKEQHTLQITVRLQREYDDFNF</sequence>
<dbReference type="Gene3D" id="2.60.40.790">
    <property type="match status" value="1"/>
</dbReference>
<dbReference type="GO" id="GO:0005737">
    <property type="term" value="C:cytoplasm"/>
    <property type="evidence" value="ECO:0007669"/>
    <property type="project" value="TreeGrafter"/>
</dbReference>
<gene>
    <name evidence="4" type="ORF">GPM918_LOCUS13311</name>
    <name evidence="5" type="ORF">OVA965_LOCUS22434</name>
    <name evidence="6" type="ORF">SRO942_LOCUS13311</name>
    <name evidence="7" type="ORF">TMI583_LOCUS23148</name>
</gene>
<proteinExistence type="inferred from homology"/>
<dbReference type="SUPFAM" id="SSF49764">
    <property type="entry name" value="HSP20-like chaperones"/>
    <property type="match status" value="1"/>
</dbReference>
<dbReference type="Proteomes" id="UP000677228">
    <property type="component" value="Unassembled WGS sequence"/>
</dbReference>
<evidence type="ECO:0000256" key="2">
    <source>
        <dbReference type="SAM" id="MobiDB-lite"/>
    </source>
</evidence>
<organism evidence="4 8">
    <name type="scientific">Didymodactylos carnosus</name>
    <dbReference type="NCBI Taxonomy" id="1234261"/>
    <lineage>
        <taxon>Eukaryota</taxon>
        <taxon>Metazoa</taxon>
        <taxon>Spiralia</taxon>
        <taxon>Gnathifera</taxon>
        <taxon>Rotifera</taxon>
        <taxon>Eurotatoria</taxon>
        <taxon>Bdelloidea</taxon>
        <taxon>Philodinida</taxon>
        <taxon>Philodinidae</taxon>
        <taxon>Didymodactylos</taxon>
    </lineage>
</organism>
<dbReference type="Pfam" id="PF18201">
    <property type="entry name" value="PIH1_CS"/>
    <property type="match status" value="1"/>
</dbReference>
<dbReference type="InterPro" id="IPR026697">
    <property type="entry name" value="DNAAF6"/>
</dbReference>
<evidence type="ECO:0000259" key="3">
    <source>
        <dbReference type="Pfam" id="PF18201"/>
    </source>
</evidence>
<dbReference type="EMBL" id="CAJOBA010034184">
    <property type="protein sequence ID" value="CAF3979683.1"/>
    <property type="molecule type" value="Genomic_DNA"/>
</dbReference>
<evidence type="ECO:0000313" key="4">
    <source>
        <dbReference type="EMBL" id="CAF0992174.1"/>
    </source>
</evidence>
<comment type="similarity">
    <text evidence="1">Belongs to the PIH1 family.</text>
</comment>
<dbReference type="EMBL" id="CAJNOK010012660">
    <property type="protein sequence ID" value="CAF1168207.1"/>
    <property type="molecule type" value="Genomic_DNA"/>
</dbReference>
<dbReference type="Proteomes" id="UP000663829">
    <property type="component" value="Unassembled WGS sequence"/>
</dbReference>
<feature type="compositionally biased region" description="Basic and acidic residues" evidence="2">
    <location>
        <begin position="75"/>
        <end position="95"/>
    </location>
</feature>
<dbReference type="Proteomes" id="UP000682733">
    <property type="component" value="Unassembled WGS sequence"/>
</dbReference>
<evidence type="ECO:0000313" key="5">
    <source>
        <dbReference type="EMBL" id="CAF1168207.1"/>
    </source>
</evidence>
<evidence type="ECO:0000256" key="1">
    <source>
        <dbReference type="ARBA" id="ARBA00008511"/>
    </source>
</evidence>
<evidence type="ECO:0000313" key="8">
    <source>
        <dbReference type="Proteomes" id="UP000663829"/>
    </source>
</evidence>
<evidence type="ECO:0000313" key="6">
    <source>
        <dbReference type="EMBL" id="CAF3764084.1"/>
    </source>
</evidence>
<dbReference type="GO" id="GO:0045505">
    <property type="term" value="F:dynein intermediate chain binding"/>
    <property type="evidence" value="ECO:0007669"/>
    <property type="project" value="TreeGrafter"/>
</dbReference>
<dbReference type="PANTHER" id="PTHR21083:SF0">
    <property type="entry name" value="DYNEIN AXONEMAL ASSEMBLY FACTOR 6"/>
    <property type="match status" value="1"/>
</dbReference>
<feature type="compositionally biased region" description="Polar residues" evidence="2">
    <location>
        <begin position="32"/>
        <end position="48"/>
    </location>
</feature>
<dbReference type="InterPro" id="IPR008978">
    <property type="entry name" value="HSP20-like_chaperone"/>
</dbReference>
<evidence type="ECO:0000313" key="7">
    <source>
        <dbReference type="EMBL" id="CAF3979683.1"/>
    </source>
</evidence>
<dbReference type="GO" id="GO:0051087">
    <property type="term" value="F:protein-folding chaperone binding"/>
    <property type="evidence" value="ECO:0007669"/>
    <property type="project" value="InterPro"/>
</dbReference>
<feature type="region of interest" description="Disordered" evidence="2">
    <location>
        <begin position="73"/>
        <end position="95"/>
    </location>
</feature>
<accession>A0A814GBP6</accession>
<dbReference type="Proteomes" id="UP000681722">
    <property type="component" value="Unassembled WGS sequence"/>
</dbReference>
<comment type="caution">
    <text evidence="4">The sequence shown here is derived from an EMBL/GenBank/DDBJ whole genome shotgun (WGS) entry which is preliminary data.</text>
</comment>
<dbReference type="CDD" id="cd06463">
    <property type="entry name" value="p23_like"/>
    <property type="match status" value="1"/>
</dbReference>